<dbReference type="InterPro" id="IPR008502">
    <property type="entry name" value="Prolamin-like"/>
</dbReference>
<evidence type="ECO:0000259" key="3">
    <source>
        <dbReference type="Pfam" id="PF05617"/>
    </source>
</evidence>
<dbReference type="AlphaFoldDB" id="A0A9Q0G9L6"/>
<sequence length="155" mass="16710">MAKFNILLALMALLLLVATGLAEDDIAPSELDNDDDYEDISPFPQIEIDGTVAQPPMPQEEAQLLAACTRIVGPECGTEIFQAVFLGNIVSDIACCQKLLRAGQSCSDGFIRAVFQYNEVDLIYPDVDLNEAIKRSGELFSVCSSLVELAPAPSV</sequence>
<reference evidence="4" key="1">
    <citation type="submission" date="2022-02" db="EMBL/GenBank/DDBJ databases">
        <authorList>
            <person name="Henning P.M."/>
            <person name="McCubbin A.G."/>
            <person name="Shore J.S."/>
        </authorList>
    </citation>
    <scope>NUCLEOTIDE SEQUENCE</scope>
    <source>
        <strain evidence="4">F60SS</strain>
        <tissue evidence="4">Leaves</tissue>
    </source>
</reference>
<evidence type="ECO:0000256" key="1">
    <source>
        <dbReference type="ARBA" id="ARBA00022729"/>
    </source>
</evidence>
<dbReference type="PANTHER" id="PTHR31951">
    <property type="entry name" value="BIFUNCTIONAL INHIBITOR/LIPID-TRANSFER PROTEIN/SEED STORAGE 2S ALBUMIN SUPERFAMILY PROTEIN-RELATED"/>
    <property type="match status" value="1"/>
</dbReference>
<feature type="signal peptide" evidence="2">
    <location>
        <begin position="1"/>
        <end position="22"/>
    </location>
</feature>
<dbReference type="EMBL" id="JAKUCV010001864">
    <property type="protein sequence ID" value="KAJ4844762.1"/>
    <property type="molecule type" value="Genomic_DNA"/>
</dbReference>
<evidence type="ECO:0000313" key="5">
    <source>
        <dbReference type="Proteomes" id="UP001141552"/>
    </source>
</evidence>
<evidence type="ECO:0000256" key="2">
    <source>
        <dbReference type="SAM" id="SignalP"/>
    </source>
</evidence>
<dbReference type="Proteomes" id="UP001141552">
    <property type="component" value="Unassembled WGS sequence"/>
</dbReference>
<organism evidence="4 5">
    <name type="scientific">Turnera subulata</name>
    <dbReference type="NCBI Taxonomy" id="218843"/>
    <lineage>
        <taxon>Eukaryota</taxon>
        <taxon>Viridiplantae</taxon>
        <taxon>Streptophyta</taxon>
        <taxon>Embryophyta</taxon>
        <taxon>Tracheophyta</taxon>
        <taxon>Spermatophyta</taxon>
        <taxon>Magnoliopsida</taxon>
        <taxon>eudicotyledons</taxon>
        <taxon>Gunneridae</taxon>
        <taxon>Pentapetalae</taxon>
        <taxon>rosids</taxon>
        <taxon>fabids</taxon>
        <taxon>Malpighiales</taxon>
        <taxon>Passifloraceae</taxon>
        <taxon>Turnera</taxon>
    </lineage>
</organism>
<comment type="caution">
    <text evidence="4">The sequence shown here is derived from an EMBL/GenBank/DDBJ whole genome shotgun (WGS) entry which is preliminary data.</text>
</comment>
<protein>
    <recommendedName>
        <fullName evidence="3">Prolamin-like domain-containing protein</fullName>
    </recommendedName>
</protein>
<proteinExistence type="predicted"/>
<name>A0A9Q0G9L6_9ROSI</name>
<feature type="chain" id="PRO_5040468990" description="Prolamin-like domain-containing protein" evidence="2">
    <location>
        <begin position="23"/>
        <end position="155"/>
    </location>
</feature>
<feature type="domain" description="Prolamin-like" evidence="3">
    <location>
        <begin position="68"/>
        <end position="144"/>
    </location>
</feature>
<keyword evidence="1 2" id="KW-0732">Signal</keyword>
<dbReference type="PANTHER" id="PTHR31951:SF22">
    <property type="entry name" value="ECA1 GAMETOGENESIS RELATED FAMILY"/>
    <property type="match status" value="1"/>
</dbReference>
<evidence type="ECO:0000313" key="4">
    <source>
        <dbReference type="EMBL" id="KAJ4844762.1"/>
    </source>
</evidence>
<keyword evidence="5" id="KW-1185">Reference proteome</keyword>
<reference evidence="4" key="2">
    <citation type="journal article" date="2023" name="Plants (Basel)">
        <title>Annotation of the Turnera subulata (Passifloraceae) Draft Genome Reveals the S-Locus Evolved after the Divergence of Turneroideae from Passifloroideae in a Stepwise Manner.</title>
        <authorList>
            <person name="Henning P.M."/>
            <person name="Roalson E.H."/>
            <person name="Mir W."/>
            <person name="McCubbin A.G."/>
            <person name="Shore J.S."/>
        </authorList>
    </citation>
    <scope>NUCLEOTIDE SEQUENCE</scope>
    <source>
        <strain evidence="4">F60SS</strain>
    </source>
</reference>
<dbReference type="Pfam" id="PF05617">
    <property type="entry name" value="Prolamin_like"/>
    <property type="match status" value="1"/>
</dbReference>
<accession>A0A9Q0G9L6</accession>
<gene>
    <name evidence="4" type="ORF">Tsubulata_003464</name>
</gene>
<dbReference type="OrthoDB" id="1408535at2759"/>